<comment type="caution">
    <text evidence="4">The sequence shown here is derived from an EMBL/GenBank/DDBJ whole genome shotgun (WGS) entry which is preliminary data.</text>
</comment>
<feature type="region of interest" description="Disordered" evidence="3">
    <location>
        <begin position="1"/>
        <end position="58"/>
    </location>
</feature>
<dbReference type="PANTHER" id="PTHR47447:SF17">
    <property type="entry name" value="OS12G0638900 PROTEIN"/>
    <property type="match status" value="1"/>
</dbReference>
<evidence type="ECO:0000313" key="4">
    <source>
        <dbReference type="EMBL" id="CAE8616228.1"/>
    </source>
</evidence>
<name>A0A813G069_POLGL</name>
<sequence length="626" mass="66816">MLSTAPGLGEVQPRASRVQDRSGWRPLRLGARAEGAEAQLGRGVSAKSGQSRQRRGGAKELLGGLARARRGDAAQALLREMAQQRIEVGVRQYGAAMGAWDSSWQKVLGLAEEMRTRAVEANTITGNSEVNSCARAGRWQQAAAVLAALPRRSIRLDTISFNAGISALEKGIGARWTLAIKLLSSTAERRVESDTISHSAASSACEKSGQWRATLLVLLNMAKLHIRRNVVTYSASASACQRSNEWEGALAAISAMAVDGISLDIVAFSAVVSAVAGSQGTAGWKRALEALQQMQRARVQPNTVVFTTAISACDSHGCWEVALGLLAGMFLCHAEPNAITHTAFISTCGSAGRWQLALQAFVDAMSKGVSVGTASCNAALSACEGGGSWGRWEQALVLFRDMRLRRLQQDLLSVNSAIAACGRCGKWDLAFSLLHEAACNNLPQEDAVGQNSALSALARSRPGKRWRLALKHLDAMTRLQIRKDAITYGSAMLVLNEGGQSAMAVRLAMEMRTQGSDVASAQACSAAIAASRWWEAMALLAWMETALVEVDTIALNAAAGSCSTRGFRWDVGLDLLLNMAQKGVPRNVNSYGLAAAAFEQGGLFRDALALLAEVEQRTVERRCYVE</sequence>
<evidence type="ECO:0000256" key="2">
    <source>
        <dbReference type="PROSITE-ProRule" id="PRU00708"/>
    </source>
</evidence>
<reference evidence="4" key="1">
    <citation type="submission" date="2021-02" db="EMBL/GenBank/DDBJ databases">
        <authorList>
            <person name="Dougan E. K."/>
            <person name="Rhodes N."/>
            <person name="Thang M."/>
            <person name="Chan C."/>
        </authorList>
    </citation>
    <scope>NUCLEOTIDE SEQUENCE</scope>
</reference>
<protein>
    <recommendedName>
        <fullName evidence="6">Pentatricopeptide repeat-containing protein, chloroplastic</fullName>
    </recommendedName>
</protein>
<evidence type="ECO:0000313" key="5">
    <source>
        <dbReference type="Proteomes" id="UP000654075"/>
    </source>
</evidence>
<dbReference type="InterPro" id="IPR002885">
    <property type="entry name" value="PPR_rpt"/>
</dbReference>
<dbReference type="Pfam" id="PF01535">
    <property type="entry name" value="PPR"/>
    <property type="match status" value="1"/>
</dbReference>
<feature type="repeat" description="PPR" evidence="2">
    <location>
        <begin position="337"/>
        <end position="371"/>
    </location>
</feature>
<keyword evidence="1" id="KW-0677">Repeat</keyword>
<dbReference type="PROSITE" id="PS51375">
    <property type="entry name" value="PPR"/>
    <property type="match status" value="1"/>
</dbReference>
<dbReference type="NCBIfam" id="TIGR00756">
    <property type="entry name" value="PPR"/>
    <property type="match status" value="1"/>
</dbReference>
<keyword evidence="5" id="KW-1185">Reference proteome</keyword>
<evidence type="ECO:0000256" key="1">
    <source>
        <dbReference type="ARBA" id="ARBA00022737"/>
    </source>
</evidence>
<dbReference type="InterPro" id="IPR011990">
    <property type="entry name" value="TPR-like_helical_dom_sf"/>
</dbReference>
<accession>A0A813G069</accession>
<gene>
    <name evidence="4" type="ORF">PGLA1383_LOCUS33928</name>
</gene>
<organism evidence="4 5">
    <name type="scientific">Polarella glacialis</name>
    <name type="common">Dinoflagellate</name>
    <dbReference type="NCBI Taxonomy" id="89957"/>
    <lineage>
        <taxon>Eukaryota</taxon>
        <taxon>Sar</taxon>
        <taxon>Alveolata</taxon>
        <taxon>Dinophyceae</taxon>
        <taxon>Suessiales</taxon>
        <taxon>Suessiaceae</taxon>
        <taxon>Polarella</taxon>
    </lineage>
</organism>
<dbReference type="Pfam" id="PF13812">
    <property type="entry name" value="PPR_3"/>
    <property type="match status" value="1"/>
</dbReference>
<dbReference type="Proteomes" id="UP000654075">
    <property type="component" value="Unassembled WGS sequence"/>
</dbReference>
<dbReference type="Gene3D" id="1.25.40.10">
    <property type="entry name" value="Tetratricopeptide repeat domain"/>
    <property type="match status" value="5"/>
</dbReference>
<evidence type="ECO:0008006" key="6">
    <source>
        <dbReference type="Google" id="ProtNLM"/>
    </source>
</evidence>
<dbReference type="AlphaFoldDB" id="A0A813G069"/>
<proteinExistence type="predicted"/>
<dbReference type="PANTHER" id="PTHR47447">
    <property type="entry name" value="OS03G0856100 PROTEIN"/>
    <property type="match status" value="1"/>
</dbReference>
<evidence type="ECO:0000256" key="3">
    <source>
        <dbReference type="SAM" id="MobiDB-lite"/>
    </source>
</evidence>
<dbReference type="EMBL" id="CAJNNV010025820">
    <property type="protein sequence ID" value="CAE8616228.1"/>
    <property type="molecule type" value="Genomic_DNA"/>
</dbReference>